<dbReference type="GO" id="GO:0030515">
    <property type="term" value="F:snoRNA binding"/>
    <property type="evidence" value="ECO:0007669"/>
    <property type="project" value="InterPro"/>
</dbReference>
<evidence type="ECO:0000313" key="2">
    <source>
        <dbReference type="EMBL" id="EJW01771.1"/>
    </source>
</evidence>
<reference evidence="2 3" key="1">
    <citation type="submission" date="2011-08" db="EMBL/GenBank/DDBJ databases">
        <authorList>
            <person name="Liu Z.J."/>
            <person name="Shi F.L."/>
            <person name="Lu J.Q."/>
            <person name="Li M."/>
            <person name="Wang Z.L."/>
        </authorList>
    </citation>
    <scope>NUCLEOTIDE SEQUENCE [LARGE SCALE GENOMIC DNA]</scope>
    <source>
        <strain evidence="2 3">USNM 41457</strain>
    </source>
</reference>
<dbReference type="VEuPathDB" id="MicrosporidiaDB:EDEG_00362"/>
<dbReference type="EMBL" id="AFBI03000004">
    <property type="protein sequence ID" value="EJW01771.1"/>
    <property type="molecule type" value="Genomic_DNA"/>
</dbReference>
<evidence type="ECO:0000313" key="3">
    <source>
        <dbReference type="Proteomes" id="UP000003163"/>
    </source>
</evidence>
<comment type="caution">
    <text evidence="2">The sequence shown here is derived from an EMBL/GenBank/DDBJ whole genome shotgun (WGS) entry which is preliminary data.</text>
</comment>
<gene>
    <name evidence="2" type="ORF">EDEG_00362</name>
</gene>
<protein>
    <recommendedName>
        <fullName evidence="1">Nop domain-containing protein</fullName>
    </recommendedName>
</protein>
<dbReference type="STRING" id="1003232.J9D1Q1"/>
<dbReference type="AlphaFoldDB" id="J9D1Q1"/>
<dbReference type="Gene3D" id="1.10.287.4070">
    <property type="match status" value="1"/>
</dbReference>
<dbReference type="InterPro" id="IPR002687">
    <property type="entry name" value="Nop_dom"/>
</dbReference>
<dbReference type="GO" id="GO:0032040">
    <property type="term" value="C:small-subunit processome"/>
    <property type="evidence" value="ECO:0007669"/>
    <property type="project" value="InterPro"/>
</dbReference>
<dbReference type="HOGENOM" id="CLU_1224760_0_0_1"/>
<feature type="domain" description="Nop" evidence="1">
    <location>
        <begin position="95"/>
        <end position="209"/>
    </location>
</feature>
<dbReference type="InterPro" id="IPR045056">
    <property type="entry name" value="Nop56/Nop58"/>
</dbReference>
<dbReference type="InParanoid" id="J9D1Q1"/>
<dbReference type="Proteomes" id="UP000003163">
    <property type="component" value="Unassembled WGS sequence"/>
</dbReference>
<dbReference type="PANTHER" id="PTHR10894:SF0">
    <property type="entry name" value="NUCLEOLAR PROTEIN 56"/>
    <property type="match status" value="1"/>
</dbReference>
<name>J9D1Q1_EDHAE</name>
<dbReference type="SUPFAM" id="SSF89124">
    <property type="entry name" value="Nop domain"/>
    <property type="match status" value="1"/>
</dbReference>
<dbReference type="Gene3D" id="1.10.246.90">
    <property type="entry name" value="Nop domain"/>
    <property type="match status" value="1"/>
</dbReference>
<dbReference type="InterPro" id="IPR036070">
    <property type="entry name" value="Nop_dom_sf"/>
</dbReference>
<sequence length="226" mass="25728">MSYNEKQLNLYSFEKLISILGSKNYDIEKMINFFQFEFINDEVLNKIEMAAYSSIGVTLSDVDFTHIKTIIKLLLQKYIIVANLRNYVIARVTKIGPNLSALVGPLFAAKLISKANGLFNLIKLPSSTVQLLGAEKALFRSLKGKSNTPKYGIIYEKLSDFKEKGRMARFLATKISIASRIDYFGRYNTDIFGKALRKMVEQKLLNKKTKLTCEVLKEAYDTIHSI</sequence>
<dbReference type="InterPro" id="IPR042239">
    <property type="entry name" value="Nop_C"/>
</dbReference>
<dbReference type="PANTHER" id="PTHR10894">
    <property type="entry name" value="NUCLEOLAR PROTEIN 5 NUCLEOLAR PROTEIN NOP5 NOP58"/>
    <property type="match status" value="1"/>
</dbReference>
<dbReference type="OrthoDB" id="6780543at2759"/>
<reference evidence="3" key="2">
    <citation type="submission" date="2015-07" db="EMBL/GenBank/DDBJ databases">
        <title>Contrasting host-pathogen interactions and genome evolution in two generalist and specialist microsporidian pathogens of mosquitoes.</title>
        <authorList>
            <consortium name="The Broad Institute Genomics Platform"/>
            <consortium name="The Broad Institute Genome Sequencing Center for Infectious Disease"/>
            <person name="Cuomo C.A."/>
            <person name="Sanscrainte N.D."/>
            <person name="Goldberg J.M."/>
            <person name="Heiman D."/>
            <person name="Young S."/>
            <person name="Zeng Q."/>
            <person name="Becnel J.J."/>
            <person name="Birren B.W."/>
        </authorList>
    </citation>
    <scope>NUCLEOTIDE SEQUENCE [LARGE SCALE GENOMIC DNA]</scope>
    <source>
        <strain evidence="3">USNM 41457</strain>
    </source>
</reference>
<dbReference type="Pfam" id="PF01798">
    <property type="entry name" value="Nop"/>
    <property type="match status" value="1"/>
</dbReference>
<evidence type="ECO:0000259" key="1">
    <source>
        <dbReference type="PROSITE" id="PS51358"/>
    </source>
</evidence>
<accession>J9D1Q1</accession>
<dbReference type="GO" id="GO:0031428">
    <property type="term" value="C:box C/D methylation guide snoRNP complex"/>
    <property type="evidence" value="ECO:0007669"/>
    <property type="project" value="InterPro"/>
</dbReference>
<keyword evidence="3" id="KW-1185">Reference proteome</keyword>
<proteinExistence type="predicted"/>
<dbReference type="PROSITE" id="PS51358">
    <property type="entry name" value="NOP"/>
    <property type="match status" value="1"/>
</dbReference>
<organism evidence="2 3">
    <name type="scientific">Edhazardia aedis (strain USNM 41457)</name>
    <name type="common">Microsporidian parasite</name>
    <dbReference type="NCBI Taxonomy" id="1003232"/>
    <lineage>
        <taxon>Eukaryota</taxon>
        <taxon>Fungi</taxon>
        <taxon>Fungi incertae sedis</taxon>
        <taxon>Microsporidia</taxon>
        <taxon>Edhazardia</taxon>
    </lineage>
</organism>